<evidence type="ECO:0000256" key="2">
    <source>
        <dbReference type="ARBA" id="ARBA00008190"/>
    </source>
</evidence>
<keyword evidence="9 10" id="KW-0539">Nucleus</keyword>
<comment type="similarity">
    <text evidence="2 12">Belongs to the CUT homeobox family.</text>
</comment>
<dbReference type="Proteomes" id="UP001235939">
    <property type="component" value="Chromosome 05"/>
</dbReference>
<feature type="domain" description="Homeobox" evidence="15">
    <location>
        <begin position="891"/>
        <end position="951"/>
    </location>
</feature>
<dbReference type="PANTHER" id="PTHR14043">
    <property type="entry name" value="CCAAT DISPLACEMENT PROTEIN-RELATED"/>
    <property type="match status" value="1"/>
</dbReference>
<evidence type="ECO:0000256" key="3">
    <source>
        <dbReference type="ARBA" id="ARBA00022737"/>
    </source>
</evidence>
<name>A0ABY6KLQ4_9ARAC</name>
<dbReference type="Gene3D" id="1.10.10.60">
    <property type="entry name" value="Homeodomain-like"/>
    <property type="match status" value="1"/>
</dbReference>
<feature type="domain" description="CUT" evidence="16">
    <location>
        <begin position="566"/>
        <end position="653"/>
    </location>
</feature>
<evidence type="ECO:0000313" key="18">
    <source>
        <dbReference type="Proteomes" id="UP001235939"/>
    </source>
</evidence>
<feature type="DNA-binding region" description="Homeobox" evidence="10">
    <location>
        <begin position="893"/>
        <end position="952"/>
    </location>
</feature>
<dbReference type="SUPFAM" id="SSF47413">
    <property type="entry name" value="lambda repressor-like DNA-binding domains"/>
    <property type="match status" value="3"/>
</dbReference>
<dbReference type="SMART" id="SM00389">
    <property type="entry name" value="HOX"/>
    <property type="match status" value="1"/>
</dbReference>
<evidence type="ECO:0000256" key="11">
    <source>
        <dbReference type="RuleBase" id="RU000682"/>
    </source>
</evidence>
<dbReference type="SUPFAM" id="SSF46689">
    <property type="entry name" value="Homeodomain-like"/>
    <property type="match status" value="1"/>
</dbReference>
<evidence type="ECO:0000256" key="7">
    <source>
        <dbReference type="ARBA" id="ARBA00023155"/>
    </source>
</evidence>
<dbReference type="InterPro" id="IPR017970">
    <property type="entry name" value="Homeobox_CS"/>
</dbReference>
<feature type="domain" description="CUT" evidence="16">
    <location>
        <begin position="729"/>
        <end position="821"/>
    </location>
</feature>
<evidence type="ECO:0000256" key="13">
    <source>
        <dbReference type="SAM" id="Coils"/>
    </source>
</evidence>
<dbReference type="EMBL" id="CP092867">
    <property type="protein sequence ID" value="UYV68510.1"/>
    <property type="molecule type" value="Genomic_DNA"/>
</dbReference>
<keyword evidence="4 12" id="KW-0805">Transcription regulation</keyword>
<proteinExistence type="inferred from homology"/>
<dbReference type="Pfam" id="PF02376">
    <property type="entry name" value="CUT"/>
    <property type="match status" value="3"/>
</dbReference>
<protein>
    <recommendedName>
        <fullName evidence="12">Homeobox protein cut-like</fullName>
    </recommendedName>
</protein>
<feature type="coiled-coil region" evidence="13">
    <location>
        <begin position="33"/>
        <end position="85"/>
    </location>
</feature>
<keyword evidence="5 13" id="KW-0175">Coiled coil</keyword>
<keyword evidence="18" id="KW-1185">Reference proteome</keyword>
<keyword evidence="8 12" id="KW-0804">Transcription</keyword>
<sequence length="1138" mass="125207">MCYVQRTPRADGNKDGGTSSPYHADQAPSSLLSDGKEKEIGRLIDDLQRLQTNLNTLKESSASKIAQLEDLLAEKDRIINELGDKLLRQQDYEDLKRELGLFKSMKMCPPPPWLIPAPGTESPPPNLTKKSLEALLMSKTKTEGTPYRSSKTEPAVSPPHHLSAPFSSLESFGSLLGEELASTYTTAVSDTPPAMASLERLQEGLRQNIDKYAHESLNTLNISRCVRELLSVNNIGQRLFAKYVLGLSQGTVSELLSKPKPWDKLTEKGRDSYRKMHAWASDEACIFMLKSLVPRKESTTFKSEESVESIVSRGLSGGSGDGPTPPAKTESPVSMNGTKKEEEPADDSAPEESSPRGPSYPPNGFGFRGRPAKKYENDDISQEMVTRIYQEEMLKLRSHPENFRREHYERTHEEIRQALAIYHQELARLAQVSPSSFPRGAFPNPLFAMGLNGGYGVHEDLPIDATIPSRARQEQDLRHHGSAFSLVRPKGEPTSKGGSGDSGGMFSGESPQATPGPGGDDQGPASASPLQRMQSITNSLLSQPSLPALPSPSQRPAKAILPPITQQQFDQYNNLNTEDIVKKVKEQLSQYSISQRLFGESVLGLSQGSVSDLLARPKPWHMLTQKGREPFIRMKIFLEDDNAVHKLVASQYKIAPEKLMRTGSYGSPATAASNVAAAAAAKLAAGRPEPRPSLPEPPRTPDGGRGGRGPPHLSPRPPGPLSYLQPSVYEMAALTTDLDTQSITIKIKETLMAHNIGQKKRGAQIFGEAVLGLSQGSVSELLSKPKPWHMLSIKGREPFIRMQLWLNDPHNVEKLQALKSERREANKRRRTTSDTPELMMRPVSGGNPSPTSVPSQGVPQGNVPTSHGGAVNLTNPPPAFSFAFAPPSPYPPAKKPRVLFSEEQKQALRLAFSMDPYPSTANIEFLAAELGLSVRTITNWFHNHRMRLKQHHSSSSLDDKGSGSSSNESLRDSSSNFDPVQFRLMLGQRLAELCRIPPQYQRSPMPADEDMSGLDLTISRTHQSDDTSDSDGSVIPSPPPQSASAKRRKPAAPQWVNPDSDGGPTDDEDLEDEEDDRIINGVCVRQTPATDRDYDPTPPTVCVQPDFEENSRRTNIEKLEQRLLQQRDIPEDGEDWEF</sequence>
<feature type="region of interest" description="Disordered" evidence="14">
    <location>
        <begin position="298"/>
        <end position="378"/>
    </location>
</feature>
<evidence type="ECO:0000256" key="10">
    <source>
        <dbReference type="PROSITE-ProRule" id="PRU00108"/>
    </source>
</evidence>
<evidence type="ECO:0000313" key="17">
    <source>
        <dbReference type="EMBL" id="UYV68510.1"/>
    </source>
</evidence>
<dbReference type="PROSITE" id="PS50071">
    <property type="entry name" value="HOMEOBOX_2"/>
    <property type="match status" value="1"/>
</dbReference>
<reference evidence="17 18" key="1">
    <citation type="submission" date="2022-01" db="EMBL/GenBank/DDBJ databases">
        <title>A chromosomal length assembly of Cordylochernes scorpioides.</title>
        <authorList>
            <person name="Zeh D."/>
            <person name="Zeh J."/>
        </authorList>
    </citation>
    <scope>NUCLEOTIDE SEQUENCE [LARGE SCALE GENOMIC DNA]</scope>
    <source>
        <strain evidence="17">IN4F17</strain>
        <tissue evidence="17">Whole Body</tissue>
    </source>
</reference>
<dbReference type="Gene3D" id="1.10.260.40">
    <property type="entry name" value="lambda repressor-like DNA-binding domains"/>
    <property type="match status" value="3"/>
</dbReference>
<organism evidence="17 18">
    <name type="scientific">Cordylochernes scorpioides</name>
    <dbReference type="NCBI Taxonomy" id="51811"/>
    <lineage>
        <taxon>Eukaryota</taxon>
        <taxon>Metazoa</taxon>
        <taxon>Ecdysozoa</taxon>
        <taxon>Arthropoda</taxon>
        <taxon>Chelicerata</taxon>
        <taxon>Arachnida</taxon>
        <taxon>Pseudoscorpiones</taxon>
        <taxon>Cheliferoidea</taxon>
        <taxon>Chernetidae</taxon>
        <taxon>Cordylochernes</taxon>
    </lineage>
</organism>
<evidence type="ECO:0000259" key="16">
    <source>
        <dbReference type="PROSITE" id="PS51042"/>
    </source>
</evidence>
<dbReference type="InterPro" id="IPR003350">
    <property type="entry name" value="CUT_dom"/>
</dbReference>
<feature type="region of interest" description="Disordered" evidence="14">
    <location>
        <begin position="819"/>
        <end position="858"/>
    </location>
</feature>
<dbReference type="InterPro" id="IPR010982">
    <property type="entry name" value="Lambda_DNA-bd_dom_sf"/>
</dbReference>
<evidence type="ECO:0000256" key="8">
    <source>
        <dbReference type="ARBA" id="ARBA00023163"/>
    </source>
</evidence>
<dbReference type="InterPro" id="IPR001356">
    <property type="entry name" value="HD"/>
</dbReference>
<comment type="subcellular location">
    <subcellularLocation>
        <location evidence="1 10 11">Nucleus</location>
    </subcellularLocation>
</comment>
<dbReference type="SMART" id="SM01109">
    <property type="entry name" value="CUT"/>
    <property type="match status" value="3"/>
</dbReference>
<evidence type="ECO:0000259" key="15">
    <source>
        <dbReference type="PROSITE" id="PS50071"/>
    </source>
</evidence>
<evidence type="ECO:0000256" key="4">
    <source>
        <dbReference type="ARBA" id="ARBA00023015"/>
    </source>
</evidence>
<feature type="region of interest" description="Disordered" evidence="14">
    <location>
        <begin position="682"/>
        <end position="721"/>
    </location>
</feature>
<feature type="region of interest" description="Disordered" evidence="14">
    <location>
        <begin position="1021"/>
        <end position="1114"/>
    </location>
</feature>
<evidence type="ECO:0000256" key="1">
    <source>
        <dbReference type="ARBA" id="ARBA00004123"/>
    </source>
</evidence>
<keyword evidence="3" id="KW-0677">Repeat</keyword>
<evidence type="ECO:0000256" key="12">
    <source>
        <dbReference type="RuleBase" id="RU361129"/>
    </source>
</evidence>
<gene>
    <name evidence="17" type="ORF">LAZ67_5004550</name>
</gene>
<dbReference type="InterPro" id="IPR009057">
    <property type="entry name" value="Homeodomain-like_sf"/>
</dbReference>
<feature type="compositionally biased region" description="Polar residues" evidence="14">
    <location>
        <begin position="16"/>
        <end position="30"/>
    </location>
</feature>
<evidence type="ECO:0000256" key="14">
    <source>
        <dbReference type="SAM" id="MobiDB-lite"/>
    </source>
</evidence>
<feature type="compositionally biased region" description="Polar residues" evidence="14">
    <location>
        <begin position="846"/>
        <end position="858"/>
    </location>
</feature>
<feature type="region of interest" description="Disordered" evidence="14">
    <location>
        <begin position="1"/>
        <end position="30"/>
    </location>
</feature>
<dbReference type="CDD" id="cd00086">
    <property type="entry name" value="homeodomain"/>
    <property type="match status" value="1"/>
</dbReference>
<keyword evidence="6 10" id="KW-0238">DNA-binding</keyword>
<dbReference type="Pfam" id="PF00046">
    <property type="entry name" value="Homeodomain"/>
    <property type="match status" value="1"/>
</dbReference>
<accession>A0ABY6KLQ4</accession>
<dbReference type="PROSITE" id="PS51042">
    <property type="entry name" value="CUT"/>
    <property type="match status" value="3"/>
</dbReference>
<feature type="compositionally biased region" description="Gly residues" evidence="14">
    <location>
        <begin position="497"/>
        <end position="506"/>
    </location>
</feature>
<keyword evidence="7 10" id="KW-0371">Homeobox</keyword>
<dbReference type="PANTHER" id="PTHR14043:SF2">
    <property type="entry name" value="HOMEOBOX PROTEIN CUT"/>
    <property type="match status" value="1"/>
</dbReference>
<feature type="region of interest" description="Disordered" evidence="14">
    <location>
        <begin position="950"/>
        <end position="975"/>
    </location>
</feature>
<feature type="compositionally biased region" description="Acidic residues" evidence="14">
    <location>
        <begin position="1064"/>
        <end position="1076"/>
    </location>
</feature>
<feature type="compositionally biased region" description="Pro residues" evidence="14">
    <location>
        <begin position="691"/>
        <end position="700"/>
    </location>
</feature>
<evidence type="ECO:0000256" key="5">
    <source>
        <dbReference type="ARBA" id="ARBA00023054"/>
    </source>
</evidence>
<feature type="compositionally biased region" description="Low complexity" evidence="14">
    <location>
        <begin position="962"/>
        <end position="975"/>
    </location>
</feature>
<dbReference type="PROSITE" id="PS00027">
    <property type="entry name" value="HOMEOBOX_1"/>
    <property type="match status" value="1"/>
</dbReference>
<evidence type="ECO:0000256" key="9">
    <source>
        <dbReference type="ARBA" id="ARBA00023242"/>
    </source>
</evidence>
<feature type="region of interest" description="Disordered" evidence="14">
    <location>
        <begin position="471"/>
        <end position="530"/>
    </location>
</feature>
<evidence type="ECO:0000256" key="6">
    <source>
        <dbReference type="ARBA" id="ARBA00023125"/>
    </source>
</evidence>
<feature type="domain" description="CUT" evidence="16">
    <location>
        <begin position="208"/>
        <end position="295"/>
    </location>
</feature>